<dbReference type="Proteomes" id="UP000318833">
    <property type="component" value="Unassembled WGS sequence"/>
</dbReference>
<protein>
    <submittedName>
        <fullName evidence="2">DUF4136 domain-containing protein</fullName>
    </submittedName>
</protein>
<evidence type="ECO:0000259" key="1">
    <source>
        <dbReference type="Pfam" id="PF13590"/>
    </source>
</evidence>
<proteinExistence type="predicted"/>
<accession>A0A554VG75</accession>
<reference evidence="2 3" key="1">
    <citation type="submission" date="2019-07" db="EMBL/GenBank/DDBJ databases">
        <title>The draft genome sequence of Aquimarina algiphila M91.</title>
        <authorList>
            <person name="Meng X."/>
        </authorList>
    </citation>
    <scope>NUCLEOTIDE SEQUENCE [LARGE SCALE GENOMIC DNA]</scope>
    <source>
        <strain evidence="2 3">M91</strain>
    </source>
</reference>
<gene>
    <name evidence="2" type="ORF">FOF46_19600</name>
</gene>
<dbReference type="AlphaFoldDB" id="A0A554VG75"/>
<dbReference type="EMBL" id="VLNR01000046">
    <property type="protein sequence ID" value="TSE06365.1"/>
    <property type="molecule type" value="Genomic_DNA"/>
</dbReference>
<comment type="caution">
    <text evidence="2">The sequence shown here is derived from an EMBL/GenBank/DDBJ whole genome shotgun (WGS) entry which is preliminary data.</text>
</comment>
<evidence type="ECO:0000313" key="3">
    <source>
        <dbReference type="Proteomes" id="UP000318833"/>
    </source>
</evidence>
<keyword evidence="3" id="KW-1185">Reference proteome</keyword>
<dbReference type="Pfam" id="PF13590">
    <property type="entry name" value="DUF4136"/>
    <property type="match status" value="1"/>
</dbReference>
<sequence length="187" mass="20959">MLRIFIVKLIFMRLIVFILFIIGLTSCGVTNTSYDYDEQQDFLVYKTYAFYPEMNSGLSELDHKRLIQVTEKVMEVMGFVKSETPDIYINFKTTTVKAPSRNSIGVGLGGGGGGGVNIGIGGSIPIGGPETYLELTTDFVDTKRDELVWQAIAEKRFNPNGSPNAHTDFFRRIIEKSLSKYPPKKKK</sequence>
<organism evidence="2 3">
    <name type="scientific">Aquimarina algiphila</name>
    <dbReference type="NCBI Taxonomy" id="2047982"/>
    <lineage>
        <taxon>Bacteria</taxon>
        <taxon>Pseudomonadati</taxon>
        <taxon>Bacteroidota</taxon>
        <taxon>Flavobacteriia</taxon>
        <taxon>Flavobacteriales</taxon>
        <taxon>Flavobacteriaceae</taxon>
        <taxon>Aquimarina</taxon>
    </lineage>
</organism>
<dbReference type="OrthoDB" id="1430233at2"/>
<name>A0A554VG75_9FLAO</name>
<dbReference type="PROSITE" id="PS51257">
    <property type="entry name" value="PROKAR_LIPOPROTEIN"/>
    <property type="match status" value="1"/>
</dbReference>
<dbReference type="Gene3D" id="3.30.160.670">
    <property type="match status" value="1"/>
</dbReference>
<feature type="domain" description="DUF4136" evidence="1">
    <location>
        <begin position="33"/>
        <end position="183"/>
    </location>
</feature>
<evidence type="ECO:0000313" key="2">
    <source>
        <dbReference type="EMBL" id="TSE06365.1"/>
    </source>
</evidence>
<dbReference type="InterPro" id="IPR025411">
    <property type="entry name" value="DUF4136"/>
</dbReference>